<accession>A0AAD7F668</accession>
<dbReference type="Proteomes" id="UP001221142">
    <property type="component" value="Unassembled WGS sequence"/>
</dbReference>
<evidence type="ECO:0000313" key="2">
    <source>
        <dbReference type="EMBL" id="KAJ7604265.1"/>
    </source>
</evidence>
<gene>
    <name evidence="2" type="ORF">FB45DRAFT_880848</name>
</gene>
<evidence type="ECO:0000313" key="3">
    <source>
        <dbReference type="Proteomes" id="UP001221142"/>
    </source>
</evidence>
<comment type="caution">
    <text evidence="2">The sequence shown here is derived from an EMBL/GenBank/DDBJ whole genome shotgun (WGS) entry which is preliminary data.</text>
</comment>
<evidence type="ECO:0000256" key="1">
    <source>
        <dbReference type="SAM" id="MobiDB-lite"/>
    </source>
</evidence>
<sequence length="136" mass="14570">MLRIWETLETWVKASSTLKGCCFGETARVKVSEKWEECSRAGFDTQAGFFSHCSLSGKDEVGRLLAWLAVIPRNGNGARAELQPKSSLLDASSAAAVYNRPGSGAGRGRGGPGYGSIEGREFAAASRNNLNNKSDR</sequence>
<protein>
    <submittedName>
        <fullName evidence="2">Uncharacterized protein</fullName>
    </submittedName>
</protein>
<dbReference type="EMBL" id="JARKIF010000111">
    <property type="protein sequence ID" value="KAJ7604265.1"/>
    <property type="molecule type" value="Genomic_DNA"/>
</dbReference>
<organism evidence="2 3">
    <name type="scientific">Roridomyces roridus</name>
    <dbReference type="NCBI Taxonomy" id="1738132"/>
    <lineage>
        <taxon>Eukaryota</taxon>
        <taxon>Fungi</taxon>
        <taxon>Dikarya</taxon>
        <taxon>Basidiomycota</taxon>
        <taxon>Agaricomycotina</taxon>
        <taxon>Agaricomycetes</taxon>
        <taxon>Agaricomycetidae</taxon>
        <taxon>Agaricales</taxon>
        <taxon>Marasmiineae</taxon>
        <taxon>Mycenaceae</taxon>
        <taxon>Roridomyces</taxon>
    </lineage>
</organism>
<name>A0AAD7F668_9AGAR</name>
<keyword evidence="3" id="KW-1185">Reference proteome</keyword>
<feature type="region of interest" description="Disordered" evidence="1">
    <location>
        <begin position="99"/>
        <end position="120"/>
    </location>
</feature>
<reference evidence="2" key="1">
    <citation type="submission" date="2023-03" db="EMBL/GenBank/DDBJ databases">
        <title>Massive genome expansion in bonnet fungi (Mycena s.s.) driven by repeated elements and novel gene families across ecological guilds.</title>
        <authorList>
            <consortium name="Lawrence Berkeley National Laboratory"/>
            <person name="Harder C.B."/>
            <person name="Miyauchi S."/>
            <person name="Viragh M."/>
            <person name="Kuo A."/>
            <person name="Thoen E."/>
            <person name="Andreopoulos B."/>
            <person name="Lu D."/>
            <person name="Skrede I."/>
            <person name="Drula E."/>
            <person name="Henrissat B."/>
            <person name="Morin E."/>
            <person name="Kohler A."/>
            <person name="Barry K."/>
            <person name="LaButti K."/>
            <person name="Morin E."/>
            <person name="Salamov A."/>
            <person name="Lipzen A."/>
            <person name="Mereny Z."/>
            <person name="Hegedus B."/>
            <person name="Baldrian P."/>
            <person name="Stursova M."/>
            <person name="Weitz H."/>
            <person name="Taylor A."/>
            <person name="Grigoriev I.V."/>
            <person name="Nagy L.G."/>
            <person name="Martin F."/>
            <person name="Kauserud H."/>
        </authorList>
    </citation>
    <scope>NUCLEOTIDE SEQUENCE</scope>
    <source>
        <strain evidence="2">9284</strain>
    </source>
</reference>
<feature type="compositionally biased region" description="Gly residues" evidence="1">
    <location>
        <begin position="103"/>
        <end position="116"/>
    </location>
</feature>
<dbReference type="AlphaFoldDB" id="A0AAD7F668"/>
<proteinExistence type="predicted"/>